<dbReference type="PANTHER" id="PTHR11690">
    <property type="entry name" value="AMILORIDE-SENSITIVE SODIUM CHANNEL-RELATED"/>
    <property type="match status" value="1"/>
</dbReference>
<evidence type="ECO:0000256" key="1">
    <source>
        <dbReference type="ARBA" id="ARBA00004141"/>
    </source>
</evidence>
<reference evidence="16" key="1">
    <citation type="submission" date="2022-11" db="UniProtKB">
        <authorList>
            <consortium name="WormBaseParasite"/>
        </authorList>
    </citation>
    <scope>IDENTIFICATION</scope>
</reference>
<proteinExistence type="inferred from homology"/>
<evidence type="ECO:0000256" key="9">
    <source>
        <dbReference type="ARBA" id="ARBA00023136"/>
    </source>
</evidence>
<evidence type="ECO:0000256" key="13">
    <source>
        <dbReference type="RuleBase" id="RU000679"/>
    </source>
</evidence>
<evidence type="ECO:0000256" key="12">
    <source>
        <dbReference type="ARBA" id="ARBA00023303"/>
    </source>
</evidence>
<evidence type="ECO:0000256" key="5">
    <source>
        <dbReference type="ARBA" id="ARBA00022692"/>
    </source>
</evidence>
<evidence type="ECO:0000256" key="6">
    <source>
        <dbReference type="ARBA" id="ARBA00022989"/>
    </source>
</evidence>
<keyword evidence="5 13" id="KW-0812">Transmembrane</keyword>
<evidence type="ECO:0000256" key="3">
    <source>
        <dbReference type="ARBA" id="ARBA00022448"/>
    </source>
</evidence>
<dbReference type="Proteomes" id="UP000887566">
    <property type="component" value="Unplaced"/>
</dbReference>
<keyword evidence="11 13" id="KW-0739">Sodium transport</keyword>
<dbReference type="PANTHER" id="PTHR11690:SF293">
    <property type="entry name" value="ACID-SENSING ION CHANNEL 1"/>
    <property type="match status" value="1"/>
</dbReference>
<name>A0A914WJ21_9BILA</name>
<comment type="similarity">
    <text evidence="2 13">Belongs to the amiloride-sensitive sodium channel (TC 1.A.6) family.</text>
</comment>
<sequence>MASDEQNDSVFSRFCENVSIPTAKYLTSKHNRKVRIVTWIIIIIMAGLTVYQIYERSAYYCTEPITVTVTESNEDGGVMPAMVICPPGQFRASLAAARVYGQVDNDNRGSEHSDLFNFEQHRDTFISQFQRTDINFTSADVDTLIQELKSISEDLYNVPDEELSKVLDRLDNMSASLQDRFPVLAAKLSTKEPIFKAMIPLKADNLTEITDSDGYAKYRVLNGLYDECAQTQLYIYTDEFSFPDWDRAIRYIMICRLGDYYDEPDEIIGDLTRFATYARLINLARPNHTEVVLDCKWYNGEFSASAQECNVTSVWTPFGQCFRIAPKEGTNLSSASPESKTRVDVLIDTLTAEFPDALTTVFFYSQDETEFATTNGGIEIEPGLRSKLMIEQMRQNIRAAKNCGTTSLRHFKSYSKDKCIWEKSTEPIEKECNCLYDRAPNYLRDAGEEIAKMQADVSYNASLNFCSMYDTFFCAQNALASDYDCPDDCEELQPEVGLVIYPLDPKKVRTRLSQRFDKTVTKNMMALSDYGGFLNAPGSEQLDNLLSELFKAHMELISIFWWKNRTEYNEPFYLAWFYAPDIERFNDIYNYFNFSNYVSPSYAILPFDFDETLFDQDDEQYSFFKELILGILEKYNTSQKDWTYSYSKESMEPFYNSITADLEAAKSATDQFAELRLLVLNKFVEEYTKFYECVTSPPDTLSECYATYMCQKLISKDYTRIMTTSSCSKSDQFDASKTSFDTDKNVANNYVPISICDLEQSLQLTNIQNVTTTRFSPITELKYWIEKLLQSRSDIDGDFSMWQAPWGIYTKWFLEESMPIDPRTMTSIARALTTHANTSDVFKIRNYYRDGLPTREHLKKVHLNVWNATERLISPLNNLKEC</sequence>
<accession>A0A914WJ21</accession>
<dbReference type="Pfam" id="PF00858">
    <property type="entry name" value="ASC"/>
    <property type="match status" value="1"/>
</dbReference>
<keyword evidence="10" id="KW-0325">Glycoprotein</keyword>
<dbReference type="AlphaFoldDB" id="A0A914WJ21"/>
<keyword evidence="6 14" id="KW-1133">Transmembrane helix</keyword>
<evidence type="ECO:0000256" key="8">
    <source>
        <dbReference type="ARBA" id="ARBA00023065"/>
    </source>
</evidence>
<keyword evidence="9 14" id="KW-0472">Membrane</keyword>
<dbReference type="WBParaSite" id="PSAMB.scaffold43size100268.g1202.t1">
    <property type="protein sequence ID" value="PSAMB.scaffold43size100268.g1202.t1"/>
    <property type="gene ID" value="PSAMB.scaffold43size100268.g1202"/>
</dbReference>
<evidence type="ECO:0000313" key="16">
    <source>
        <dbReference type="WBParaSite" id="PSAMB.scaffold43size100268.g1202.t1"/>
    </source>
</evidence>
<evidence type="ECO:0000256" key="2">
    <source>
        <dbReference type="ARBA" id="ARBA00007193"/>
    </source>
</evidence>
<evidence type="ECO:0000256" key="11">
    <source>
        <dbReference type="ARBA" id="ARBA00023201"/>
    </source>
</evidence>
<dbReference type="GO" id="GO:0005886">
    <property type="term" value="C:plasma membrane"/>
    <property type="evidence" value="ECO:0007669"/>
    <property type="project" value="TreeGrafter"/>
</dbReference>
<protein>
    <submittedName>
        <fullName evidence="16">Uncharacterized protein</fullName>
    </submittedName>
</protein>
<dbReference type="GO" id="GO:0015280">
    <property type="term" value="F:ligand-gated sodium channel activity"/>
    <property type="evidence" value="ECO:0007669"/>
    <property type="project" value="TreeGrafter"/>
</dbReference>
<keyword evidence="12 13" id="KW-0407">Ion channel</keyword>
<keyword evidence="8 13" id="KW-0406">Ion transport</keyword>
<evidence type="ECO:0000256" key="14">
    <source>
        <dbReference type="SAM" id="Phobius"/>
    </source>
</evidence>
<comment type="subcellular location">
    <subcellularLocation>
        <location evidence="1">Membrane</location>
        <topology evidence="1">Multi-pass membrane protein</topology>
    </subcellularLocation>
</comment>
<evidence type="ECO:0000256" key="4">
    <source>
        <dbReference type="ARBA" id="ARBA00022461"/>
    </source>
</evidence>
<feature type="transmembrane region" description="Helical" evidence="14">
    <location>
        <begin position="36"/>
        <end position="54"/>
    </location>
</feature>
<evidence type="ECO:0000256" key="7">
    <source>
        <dbReference type="ARBA" id="ARBA00023053"/>
    </source>
</evidence>
<evidence type="ECO:0000313" key="15">
    <source>
        <dbReference type="Proteomes" id="UP000887566"/>
    </source>
</evidence>
<organism evidence="15 16">
    <name type="scientific">Plectus sambesii</name>
    <dbReference type="NCBI Taxonomy" id="2011161"/>
    <lineage>
        <taxon>Eukaryota</taxon>
        <taxon>Metazoa</taxon>
        <taxon>Ecdysozoa</taxon>
        <taxon>Nematoda</taxon>
        <taxon>Chromadorea</taxon>
        <taxon>Plectida</taxon>
        <taxon>Plectina</taxon>
        <taxon>Plectoidea</taxon>
        <taxon>Plectidae</taxon>
        <taxon>Plectus</taxon>
    </lineage>
</organism>
<keyword evidence="3 13" id="KW-0813">Transport</keyword>
<evidence type="ECO:0000256" key="10">
    <source>
        <dbReference type="ARBA" id="ARBA00023180"/>
    </source>
</evidence>
<keyword evidence="15" id="KW-1185">Reference proteome</keyword>
<keyword evidence="4 13" id="KW-0894">Sodium channel</keyword>
<dbReference type="InterPro" id="IPR001873">
    <property type="entry name" value="ENaC"/>
</dbReference>
<keyword evidence="7" id="KW-0915">Sodium</keyword>